<evidence type="ECO:0000313" key="4">
    <source>
        <dbReference type="Proteomes" id="UP000066737"/>
    </source>
</evidence>
<feature type="transmembrane region" description="Helical" evidence="1">
    <location>
        <begin position="9"/>
        <end position="26"/>
    </location>
</feature>
<feature type="transmembrane region" description="Helical" evidence="1">
    <location>
        <begin position="46"/>
        <end position="71"/>
    </location>
</feature>
<keyword evidence="1" id="KW-0472">Membrane</keyword>
<gene>
    <name evidence="3" type="ORF">HHUB_1744</name>
</gene>
<name>A0A0U5H4T9_9EURY</name>
<evidence type="ECO:0000259" key="2">
    <source>
        <dbReference type="Pfam" id="PF23996"/>
    </source>
</evidence>
<dbReference type="Proteomes" id="UP000066737">
    <property type="component" value="Chromosome I"/>
</dbReference>
<evidence type="ECO:0000256" key="1">
    <source>
        <dbReference type="SAM" id="Phobius"/>
    </source>
</evidence>
<protein>
    <recommendedName>
        <fullName evidence="2">DUF7314 domain-containing protein</fullName>
    </recommendedName>
</protein>
<dbReference type="STRING" id="1407499.HHUB_1744"/>
<dbReference type="InterPro" id="IPR055738">
    <property type="entry name" value="DUF7314"/>
</dbReference>
<dbReference type="AlphaFoldDB" id="A0A0U5H4T9"/>
<dbReference type="KEGG" id="hhb:Hhub_1744"/>
<keyword evidence="1" id="KW-1133">Transmembrane helix</keyword>
<sequence>MADEFAKGLGLLTGAGLIWMVLAGWYKTPSFSGAQLTGAPPSDLSMLGEAALILTESMFWLAIFGAALFWVGVPLGRQLYAGIGSE</sequence>
<feature type="domain" description="DUF7314" evidence="2">
    <location>
        <begin position="1"/>
        <end position="82"/>
    </location>
</feature>
<dbReference type="Pfam" id="PF23996">
    <property type="entry name" value="DUF7314"/>
    <property type="match status" value="1"/>
</dbReference>
<reference evidence="4" key="1">
    <citation type="journal article" date="2016" name="Environ. Microbiol.">
        <title>The complete genome of a viable archaeum isolated from 123-million-year-old rock salt.</title>
        <authorList>
            <person name="Jaakkola S.T."/>
            <person name="Pfeiffer F."/>
            <person name="Ravantti J.J."/>
            <person name="Guo Q."/>
            <person name="Liu Y."/>
            <person name="Chen X."/>
            <person name="Ma H."/>
            <person name="Yang C."/>
            <person name="Oksanen H.M."/>
            <person name="Bamford D.H."/>
        </authorList>
    </citation>
    <scope>NUCLEOTIDE SEQUENCE</scope>
    <source>
        <strain evidence="4">JI20-1</strain>
    </source>
</reference>
<proteinExistence type="predicted"/>
<keyword evidence="4" id="KW-1185">Reference proteome</keyword>
<dbReference type="OrthoDB" id="209648at2157"/>
<dbReference type="RefSeq" id="WP_059056230.1">
    <property type="nucleotide sequence ID" value="NZ_CEML01000002.1"/>
</dbReference>
<accession>A0A0U5H4T9</accession>
<dbReference type="GeneID" id="26658423"/>
<organism evidence="3 4">
    <name type="scientific">Halobacterium hubeiense</name>
    <dbReference type="NCBI Taxonomy" id="1407499"/>
    <lineage>
        <taxon>Archaea</taxon>
        <taxon>Methanobacteriati</taxon>
        <taxon>Methanobacteriota</taxon>
        <taxon>Stenosarchaea group</taxon>
        <taxon>Halobacteria</taxon>
        <taxon>Halobacteriales</taxon>
        <taxon>Halobacteriaceae</taxon>
        <taxon>Halobacterium</taxon>
    </lineage>
</organism>
<keyword evidence="1" id="KW-0812">Transmembrane</keyword>
<dbReference type="EMBL" id="LN831302">
    <property type="protein sequence ID" value="CQH51544.1"/>
    <property type="molecule type" value="Genomic_DNA"/>
</dbReference>
<evidence type="ECO:0000313" key="3">
    <source>
        <dbReference type="EMBL" id="CQH51544.1"/>
    </source>
</evidence>